<sequence>METEGLRNGYIASSNILKSNVDMKGVPDPKFIRQTDMLASGATVITSFQTVSSGFQFVKFTFVQKLTPMWSSKINGKPFSDDLFPS</sequence>
<dbReference type="Proteomes" id="UP000006591">
    <property type="component" value="Chromosome 1"/>
</dbReference>
<dbReference type="HOGENOM" id="CLU_2501769_0_0_1"/>
<organism evidence="1">
    <name type="scientific">Oryza nivara</name>
    <name type="common">Indian wild rice</name>
    <name type="synonym">Oryza sativa f. spontanea</name>
    <dbReference type="NCBI Taxonomy" id="4536"/>
    <lineage>
        <taxon>Eukaryota</taxon>
        <taxon>Viridiplantae</taxon>
        <taxon>Streptophyta</taxon>
        <taxon>Embryophyta</taxon>
        <taxon>Tracheophyta</taxon>
        <taxon>Spermatophyta</taxon>
        <taxon>Magnoliopsida</taxon>
        <taxon>Liliopsida</taxon>
        <taxon>Poales</taxon>
        <taxon>Poaceae</taxon>
        <taxon>BOP clade</taxon>
        <taxon>Oryzoideae</taxon>
        <taxon>Oryzeae</taxon>
        <taxon>Oryzinae</taxon>
        <taxon>Oryza</taxon>
    </lineage>
</organism>
<accession>A0A0E0FUQ8</accession>
<keyword evidence="2" id="KW-1185">Reference proteome</keyword>
<evidence type="ECO:0000313" key="1">
    <source>
        <dbReference type="EnsemblPlants" id="ONIVA01G39570.1"/>
    </source>
</evidence>
<dbReference type="AlphaFoldDB" id="A0A0E0FUQ8"/>
<name>A0A0E0FUQ8_ORYNI</name>
<dbReference type="Gramene" id="ONIVA01G39570.1">
    <property type="protein sequence ID" value="ONIVA01G39570.1"/>
    <property type="gene ID" value="ONIVA01G39570"/>
</dbReference>
<dbReference type="EnsemblPlants" id="ONIVA01G39570.1">
    <property type="protein sequence ID" value="ONIVA01G39570.1"/>
    <property type="gene ID" value="ONIVA01G39570"/>
</dbReference>
<proteinExistence type="predicted"/>
<reference evidence="1" key="2">
    <citation type="submission" date="2018-04" db="EMBL/GenBank/DDBJ databases">
        <title>OnivRS2 (Oryza nivara Reference Sequence Version 2).</title>
        <authorList>
            <person name="Zhang J."/>
            <person name="Kudrna D."/>
            <person name="Lee S."/>
            <person name="Talag J."/>
            <person name="Rajasekar S."/>
            <person name="Welchert J."/>
            <person name="Hsing Y.-I."/>
            <person name="Wing R.A."/>
        </authorList>
    </citation>
    <scope>NUCLEOTIDE SEQUENCE [LARGE SCALE GENOMIC DNA]</scope>
</reference>
<reference evidence="1" key="1">
    <citation type="submission" date="2015-04" db="UniProtKB">
        <authorList>
            <consortium name="EnsemblPlants"/>
        </authorList>
    </citation>
    <scope>IDENTIFICATION</scope>
    <source>
        <strain evidence="1">SL10</strain>
    </source>
</reference>
<evidence type="ECO:0000313" key="2">
    <source>
        <dbReference type="Proteomes" id="UP000006591"/>
    </source>
</evidence>
<protein>
    <submittedName>
        <fullName evidence="1">Uncharacterized protein</fullName>
    </submittedName>
</protein>